<dbReference type="PANTHER" id="PTHR10250">
    <property type="entry name" value="MICROSOMAL GLUTATHIONE S-TRANSFERASE"/>
    <property type="match status" value="1"/>
</dbReference>
<feature type="transmembrane region" description="Helical" evidence="5">
    <location>
        <begin position="124"/>
        <end position="144"/>
    </location>
</feature>
<dbReference type="GO" id="GO:0004602">
    <property type="term" value="F:glutathione peroxidase activity"/>
    <property type="evidence" value="ECO:0007669"/>
    <property type="project" value="TreeGrafter"/>
</dbReference>
<evidence type="ECO:0000313" key="7">
    <source>
        <dbReference type="Proteomes" id="UP000183567"/>
    </source>
</evidence>
<dbReference type="OrthoDB" id="410651at2759"/>
<dbReference type="GO" id="GO:0005783">
    <property type="term" value="C:endoplasmic reticulum"/>
    <property type="evidence" value="ECO:0007669"/>
    <property type="project" value="TreeGrafter"/>
</dbReference>
<dbReference type="GO" id="GO:0016020">
    <property type="term" value="C:membrane"/>
    <property type="evidence" value="ECO:0007669"/>
    <property type="project" value="UniProtKB-SubCell"/>
</dbReference>
<dbReference type="EMBL" id="LVVM01001466">
    <property type="protein sequence ID" value="OJA18500.1"/>
    <property type="molecule type" value="Genomic_DNA"/>
</dbReference>
<comment type="subcellular location">
    <subcellularLocation>
        <location evidence="1">Membrane</location>
        <topology evidence="1">Multi-pass membrane protein</topology>
    </subcellularLocation>
</comment>
<keyword evidence="4 5" id="KW-0472">Membrane</keyword>
<dbReference type="InterPro" id="IPR001129">
    <property type="entry name" value="Membr-assoc_MAPEG"/>
</dbReference>
<dbReference type="InterPro" id="IPR023352">
    <property type="entry name" value="MAPEG-like_dom_sf"/>
</dbReference>
<evidence type="ECO:0000256" key="4">
    <source>
        <dbReference type="ARBA" id="ARBA00023136"/>
    </source>
</evidence>
<keyword evidence="7" id="KW-1185">Reference proteome</keyword>
<gene>
    <name evidence="6" type="ORF">AZE42_07591</name>
</gene>
<feature type="transmembrane region" description="Helical" evidence="5">
    <location>
        <begin position="12"/>
        <end position="32"/>
    </location>
</feature>
<reference evidence="6 7" key="1">
    <citation type="submission" date="2016-03" db="EMBL/GenBank/DDBJ databases">
        <title>Comparative genomics of the ectomycorrhizal sister species Rhizopogon vinicolor and Rhizopogon vesiculosus (Basidiomycota: Boletales) reveals a divergence of the mating type B locus.</title>
        <authorList>
            <person name="Mujic A.B."/>
            <person name="Kuo A."/>
            <person name="Tritt A."/>
            <person name="Lipzen A."/>
            <person name="Chen C."/>
            <person name="Johnson J."/>
            <person name="Sharma A."/>
            <person name="Barry K."/>
            <person name="Grigoriev I.V."/>
            <person name="Spatafora J.W."/>
        </authorList>
    </citation>
    <scope>NUCLEOTIDE SEQUENCE [LARGE SCALE GENOMIC DNA]</scope>
    <source>
        <strain evidence="6 7">AM-OR11-056</strain>
    </source>
</reference>
<dbReference type="PANTHER" id="PTHR10250:SF26">
    <property type="entry name" value="GLUTATHIONE S-TRANSFERASE 3, MITOCHONDRIAL"/>
    <property type="match status" value="1"/>
</dbReference>
<dbReference type="GO" id="GO:0004364">
    <property type="term" value="F:glutathione transferase activity"/>
    <property type="evidence" value="ECO:0007669"/>
    <property type="project" value="TreeGrafter"/>
</dbReference>
<dbReference type="GO" id="GO:0005635">
    <property type="term" value="C:nuclear envelope"/>
    <property type="evidence" value="ECO:0007669"/>
    <property type="project" value="TreeGrafter"/>
</dbReference>
<proteinExistence type="predicted"/>
<feature type="transmembrane region" description="Helical" evidence="5">
    <location>
        <begin position="78"/>
        <end position="104"/>
    </location>
</feature>
<evidence type="ECO:0008006" key="8">
    <source>
        <dbReference type="Google" id="ProtNLM"/>
    </source>
</evidence>
<dbReference type="Pfam" id="PF01124">
    <property type="entry name" value="MAPEG"/>
    <property type="match status" value="1"/>
</dbReference>
<dbReference type="InterPro" id="IPR050997">
    <property type="entry name" value="MAPEG"/>
</dbReference>
<organism evidence="6 7">
    <name type="scientific">Rhizopogon vesiculosus</name>
    <dbReference type="NCBI Taxonomy" id="180088"/>
    <lineage>
        <taxon>Eukaryota</taxon>
        <taxon>Fungi</taxon>
        <taxon>Dikarya</taxon>
        <taxon>Basidiomycota</taxon>
        <taxon>Agaricomycotina</taxon>
        <taxon>Agaricomycetes</taxon>
        <taxon>Agaricomycetidae</taxon>
        <taxon>Boletales</taxon>
        <taxon>Suillineae</taxon>
        <taxon>Rhizopogonaceae</taxon>
        <taxon>Rhizopogon</taxon>
    </lineage>
</organism>
<dbReference type="AlphaFoldDB" id="A0A1J8R3M0"/>
<evidence type="ECO:0000256" key="5">
    <source>
        <dbReference type="SAM" id="Phobius"/>
    </source>
</evidence>
<keyword evidence="2 5" id="KW-0812">Transmembrane</keyword>
<evidence type="ECO:0000256" key="3">
    <source>
        <dbReference type="ARBA" id="ARBA00022989"/>
    </source>
</evidence>
<comment type="caution">
    <text evidence="6">The sequence shown here is derived from an EMBL/GenBank/DDBJ whole genome shotgun (WGS) entry which is preliminary data.</text>
</comment>
<evidence type="ECO:0000313" key="6">
    <source>
        <dbReference type="EMBL" id="OJA18500.1"/>
    </source>
</evidence>
<keyword evidence="3 5" id="KW-1133">Transmembrane helix</keyword>
<accession>A0A1J8R3M0</accession>
<name>A0A1J8R3M0_9AGAM</name>
<dbReference type="SUPFAM" id="SSF161084">
    <property type="entry name" value="MAPEG domain-like"/>
    <property type="match status" value="1"/>
</dbReference>
<dbReference type="STRING" id="180088.A0A1J8R3M0"/>
<dbReference type="Proteomes" id="UP000183567">
    <property type="component" value="Unassembled WGS sequence"/>
</dbReference>
<sequence length="151" mass="16230">MPSSIVLPPGYGYVAAGFVATAWVLGWQALVVGSHRTKSGIKYPQLYAEKAEAAASKEAMLFNCAQRAHQNTIEHMPLIILTTLVTAMKYPVFAGYACGFWALSRVLYTLGYATGDPVKRNTRGGIIGEIPLVGLLLGSTYTAFDLLRSSA</sequence>
<protein>
    <recommendedName>
        <fullName evidence="8">Membrane-associated proteins in eicosanoid and glutathione metabolism</fullName>
    </recommendedName>
</protein>
<evidence type="ECO:0000256" key="2">
    <source>
        <dbReference type="ARBA" id="ARBA00022692"/>
    </source>
</evidence>
<evidence type="ECO:0000256" key="1">
    <source>
        <dbReference type="ARBA" id="ARBA00004141"/>
    </source>
</evidence>
<dbReference type="Gene3D" id="1.20.120.550">
    <property type="entry name" value="Membrane associated eicosanoid/glutathione metabolism-like domain"/>
    <property type="match status" value="1"/>
</dbReference>